<gene>
    <name evidence="1" type="ORF">WICPIJ_005064</name>
</gene>
<keyword evidence="2" id="KW-1185">Reference proteome</keyword>
<evidence type="ECO:0000313" key="1">
    <source>
        <dbReference type="EMBL" id="KAH3683962.1"/>
    </source>
</evidence>
<name>A0A9P8Q4S0_WICPI</name>
<sequence length="158" mass="17138">MQDDTVLRGKLLQQISGLLVLDNATACGDDGASWVVLQHSGEDFKFFDPELIPSFNLDELLQRAVVGFEFNVQIDNLVAQSGRNPATQSGLTGGSHTDNNHGLVVVGALNDSFSRVFEPIQLTVQLGMQDIPPTWPGLTGTVSFLNLHWTLFGVNQTS</sequence>
<reference evidence="1" key="2">
    <citation type="submission" date="2021-01" db="EMBL/GenBank/DDBJ databases">
        <authorList>
            <person name="Schikora-Tamarit M.A."/>
        </authorList>
    </citation>
    <scope>NUCLEOTIDE SEQUENCE</scope>
    <source>
        <strain evidence="1">CBS2887</strain>
    </source>
</reference>
<accession>A0A9P8Q4S0</accession>
<organism evidence="1 2">
    <name type="scientific">Wickerhamomyces pijperi</name>
    <name type="common">Yeast</name>
    <name type="synonym">Pichia pijperi</name>
    <dbReference type="NCBI Taxonomy" id="599730"/>
    <lineage>
        <taxon>Eukaryota</taxon>
        <taxon>Fungi</taxon>
        <taxon>Dikarya</taxon>
        <taxon>Ascomycota</taxon>
        <taxon>Saccharomycotina</taxon>
        <taxon>Saccharomycetes</taxon>
        <taxon>Phaffomycetales</taxon>
        <taxon>Wickerhamomycetaceae</taxon>
        <taxon>Wickerhamomyces</taxon>
    </lineage>
</organism>
<dbReference type="EMBL" id="JAEUBG010002839">
    <property type="protein sequence ID" value="KAH3683962.1"/>
    <property type="molecule type" value="Genomic_DNA"/>
</dbReference>
<dbReference type="AlphaFoldDB" id="A0A9P8Q4S0"/>
<evidence type="ECO:0000313" key="2">
    <source>
        <dbReference type="Proteomes" id="UP000774326"/>
    </source>
</evidence>
<proteinExistence type="predicted"/>
<protein>
    <submittedName>
        <fullName evidence="1">Uncharacterized protein</fullName>
    </submittedName>
</protein>
<reference evidence="1" key="1">
    <citation type="journal article" date="2021" name="Open Biol.">
        <title>Shared evolutionary footprints suggest mitochondrial oxidative damage underlies multiple complex I losses in fungi.</title>
        <authorList>
            <person name="Schikora-Tamarit M.A."/>
            <person name="Marcet-Houben M."/>
            <person name="Nosek J."/>
            <person name="Gabaldon T."/>
        </authorList>
    </citation>
    <scope>NUCLEOTIDE SEQUENCE</scope>
    <source>
        <strain evidence="1">CBS2887</strain>
    </source>
</reference>
<comment type="caution">
    <text evidence="1">The sequence shown here is derived from an EMBL/GenBank/DDBJ whole genome shotgun (WGS) entry which is preliminary data.</text>
</comment>
<dbReference type="Proteomes" id="UP000774326">
    <property type="component" value="Unassembled WGS sequence"/>
</dbReference>